<feature type="coiled-coil region" evidence="7">
    <location>
        <begin position="167"/>
        <end position="194"/>
    </location>
</feature>
<dbReference type="RefSeq" id="WP_089747934.1">
    <property type="nucleotide sequence ID" value="NZ_FOGF01000054.1"/>
</dbReference>
<dbReference type="PANTHER" id="PTHR43977">
    <property type="entry name" value="STRUCTURAL MAINTENANCE OF CHROMOSOMES PROTEIN 3"/>
    <property type="match status" value="1"/>
</dbReference>
<dbReference type="FunFam" id="3.40.50.300:FF:000984">
    <property type="entry name" value="Chromosome partition protein Smc"/>
    <property type="match status" value="1"/>
</dbReference>
<keyword evidence="6 7" id="KW-0238">DNA-binding</keyword>
<keyword evidence="4 7" id="KW-0067">ATP-binding</keyword>
<keyword evidence="5 7" id="KW-0175">Coiled coil</keyword>
<dbReference type="GO" id="GO:0016887">
    <property type="term" value="F:ATP hydrolysis activity"/>
    <property type="evidence" value="ECO:0007669"/>
    <property type="project" value="InterPro"/>
</dbReference>
<evidence type="ECO:0000313" key="10">
    <source>
        <dbReference type="Proteomes" id="UP000198556"/>
    </source>
</evidence>
<dbReference type="InterPro" id="IPR036277">
    <property type="entry name" value="SMC_hinge_sf"/>
</dbReference>
<keyword evidence="2 7" id="KW-0963">Cytoplasm</keyword>
<comment type="similarity">
    <text evidence="7">Belongs to the SMC family.</text>
</comment>
<dbReference type="InterPro" id="IPR011890">
    <property type="entry name" value="SMC_prok"/>
</dbReference>
<dbReference type="AlphaFoldDB" id="A0A1H9PBT4"/>
<name>A0A1H9PBT4_9LACT</name>
<protein>
    <recommendedName>
        <fullName evidence="7">Chromosome partition protein Smc</fullName>
    </recommendedName>
</protein>
<evidence type="ECO:0000256" key="1">
    <source>
        <dbReference type="ARBA" id="ARBA00004496"/>
    </source>
</evidence>
<feature type="coiled-coil region" evidence="7">
    <location>
        <begin position="395"/>
        <end position="496"/>
    </location>
</feature>
<dbReference type="GO" id="GO:0007059">
    <property type="term" value="P:chromosome segregation"/>
    <property type="evidence" value="ECO:0007669"/>
    <property type="project" value="UniProtKB-UniRule"/>
</dbReference>
<dbReference type="InterPro" id="IPR027417">
    <property type="entry name" value="P-loop_NTPase"/>
</dbReference>
<accession>A0A1H9PBT4</accession>
<feature type="coiled-coil region" evidence="7">
    <location>
        <begin position="680"/>
        <end position="731"/>
    </location>
</feature>
<organism evidence="9 10">
    <name type="scientific">Granulicatella balaenopterae</name>
    <dbReference type="NCBI Taxonomy" id="137733"/>
    <lineage>
        <taxon>Bacteria</taxon>
        <taxon>Bacillati</taxon>
        <taxon>Bacillota</taxon>
        <taxon>Bacilli</taxon>
        <taxon>Lactobacillales</taxon>
        <taxon>Carnobacteriaceae</taxon>
        <taxon>Granulicatella</taxon>
    </lineage>
</organism>
<evidence type="ECO:0000256" key="4">
    <source>
        <dbReference type="ARBA" id="ARBA00022840"/>
    </source>
</evidence>
<feature type="binding site" evidence="7">
    <location>
        <begin position="32"/>
        <end position="39"/>
    </location>
    <ligand>
        <name>ATP</name>
        <dbReference type="ChEBI" id="CHEBI:30616"/>
    </ligand>
</feature>
<dbReference type="CDD" id="cd03278">
    <property type="entry name" value="ABC_SMC_barmotin"/>
    <property type="match status" value="2"/>
</dbReference>
<feature type="coiled-coil region" evidence="7">
    <location>
        <begin position="276"/>
        <end position="303"/>
    </location>
</feature>
<sequence>MQLDKIEMSGFKSFADKTVIEFDKGVTAVVGPNGSGKSNLSEAIKWVLGEQSAKSLRGKKMDDIIFAGSQTRKSQNIAEVSLYINNEDKTLAVPHAEVVLTRRLNRKGESNFYINREACRLKDITNLMMDSGLGKDSFALISQGKVEKIFNDKPEDRRSIIEEAAGVLKYKDRKQQAQKKLSQTQDHLNRVEDILHEIYSQLEPLEEQKDQAVKFLELKKQLADVETAVLAVEIEELNQQWSTVKNQVSDVKFELTRLSALDKELEETLTKQYADLEAKNELVDQLQLKYVNLIQRVEQLDGDRKVLMQKRDYFLQSDEENQVSLTEAITEQKALVETIEELTTKKAAKEEEVNTVTLEWKELVDQLATLTKGNEAKLKETQDDYIDTLQNETKLKNQERHLEKLMETNELNKERIEERKDKLEAELDELQKSLNEANEKKEIAEAQIIQIEAQMTGSRAEVLALRTAKDEKSKALNEKERSLQNLEAHYRSLKNVSEDYAGYYQGVKAVLKHKDAISGVIGAVAELINVPEQFATAIEIALGANSQHIIVENETSAAQAIQFLKQRRAGRATFLPITVIKSRQLPANVQYTIEQRQGVVGIASELVEVSEKFQTIIENILGTTIVTENLHQAQQLAKELQYRYRIVTLEGEVVNAGGAMTGGATNANQNQSIVRRNAQLQKITEELELARQSFKTLEEEYEYIEAEWLQKANQSRELDSKEQELKQTIQEVTLSLKYLTEQEQSLTRQHSVQNYEWEQLIEEYQDLENQYIENHQALTKASQHVMDLKAALDVLQLSQEDRTHQIQTKQILLQDASANKATAKEQLLHLERDLQMSIAQKNKQDKQIEILTSKTSEQHQSKEQDEKQLEQLSKDFEKSSRKLEKVKAQLDTEKEIRNQLELDMKQAEVRKNQTLQKLQELYKEQTKLETKANRFEISIDQKLVYLSQEYELTYEAASEKTHLEVSVEEANHLVHNLKQQIEAMGAVNLMAIDEYEKVQERFTFLKEQQDDLIMAKTNLESTIDEMDEEVKQRFKITFNAIKEQFAITFPRLFGGGKATLELTDPSNLLETGIEIIAQPPGKKLQSLSLLSGGERAFTAIALLFAILEVKPVPFCLLDEVEAALDEANVQRYGRYLKEFTTNTQFIVITHRRGTMEEADVLYGVTMQESGVSRLASVKFDDFEELQ</sequence>
<keyword evidence="3 7" id="KW-0547">Nucleotide-binding</keyword>
<evidence type="ECO:0000256" key="2">
    <source>
        <dbReference type="ARBA" id="ARBA00022490"/>
    </source>
</evidence>
<dbReference type="GO" id="GO:0030261">
    <property type="term" value="P:chromosome condensation"/>
    <property type="evidence" value="ECO:0007669"/>
    <property type="project" value="InterPro"/>
</dbReference>
<dbReference type="NCBIfam" id="TIGR02168">
    <property type="entry name" value="SMC_prok_B"/>
    <property type="match status" value="1"/>
</dbReference>
<evidence type="ECO:0000256" key="6">
    <source>
        <dbReference type="ARBA" id="ARBA00023125"/>
    </source>
</evidence>
<feature type="domain" description="SMC hinge" evidence="8">
    <location>
        <begin position="518"/>
        <end position="637"/>
    </location>
</feature>
<dbReference type="Gene3D" id="3.30.70.1620">
    <property type="match status" value="1"/>
</dbReference>
<dbReference type="Pfam" id="PF02463">
    <property type="entry name" value="SMC_N"/>
    <property type="match status" value="1"/>
</dbReference>
<comment type="function">
    <text evidence="7">Required for chromosome condensation and partitioning.</text>
</comment>
<dbReference type="GO" id="GO:0007062">
    <property type="term" value="P:sister chromatid cohesion"/>
    <property type="evidence" value="ECO:0007669"/>
    <property type="project" value="InterPro"/>
</dbReference>
<dbReference type="STRING" id="137733.SAMN05421767_1545"/>
<comment type="subunit">
    <text evidence="7">Homodimer.</text>
</comment>
<dbReference type="SUPFAM" id="SSF75553">
    <property type="entry name" value="Smc hinge domain"/>
    <property type="match status" value="1"/>
</dbReference>
<proteinExistence type="inferred from homology"/>
<dbReference type="InterPro" id="IPR010935">
    <property type="entry name" value="SMC_hinge"/>
</dbReference>
<dbReference type="SMART" id="SM00968">
    <property type="entry name" value="SMC_hinge"/>
    <property type="match status" value="1"/>
</dbReference>
<dbReference type="Pfam" id="PF06470">
    <property type="entry name" value="SMC_hinge"/>
    <property type="match status" value="1"/>
</dbReference>
<evidence type="ECO:0000313" key="9">
    <source>
        <dbReference type="EMBL" id="SER45666.1"/>
    </source>
</evidence>
<dbReference type="GO" id="GO:0005737">
    <property type="term" value="C:cytoplasm"/>
    <property type="evidence" value="ECO:0007669"/>
    <property type="project" value="UniProtKB-SubCell"/>
</dbReference>
<evidence type="ECO:0000259" key="8">
    <source>
        <dbReference type="SMART" id="SM00968"/>
    </source>
</evidence>
<dbReference type="GO" id="GO:0003677">
    <property type="term" value="F:DNA binding"/>
    <property type="evidence" value="ECO:0007669"/>
    <property type="project" value="UniProtKB-UniRule"/>
</dbReference>
<dbReference type="FunFam" id="3.40.50.300:FF:000901">
    <property type="entry name" value="Chromosome partition protein Smc"/>
    <property type="match status" value="1"/>
</dbReference>
<dbReference type="HAMAP" id="MF_01894">
    <property type="entry name" value="Smc_prok"/>
    <property type="match status" value="1"/>
</dbReference>
<dbReference type="Gene3D" id="3.40.50.300">
    <property type="entry name" value="P-loop containing nucleotide triphosphate hydrolases"/>
    <property type="match status" value="2"/>
</dbReference>
<dbReference type="SUPFAM" id="SSF52540">
    <property type="entry name" value="P-loop containing nucleoside triphosphate hydrolases"/>
    <property type="match status" value="2"/>
</dbReference>
<comment type="domain">
    <text evidence="7">Contains large globular domains required for ATP hydrolysis at each terminus and a third globular domain forming a flexible hinge near the middle of the molecule. These domains are separated by coiled-coil structures.</text>
</comment>
<comment type="subcellular location">
    <subcellularLocation>
        <location evidence="1 7">Cytoplasm</location>
    </subcellularLocation>
</comment>
<feature type="coiled-coil region" evidence="7">
    <location>
        <begin position="862"/>
        <end position="931"/>
    </location>
</feature>
<evidence type="ECO:0000256" key="5">
    <source>
        <dbReference type="ARBA" id="ARBA00023054"/>
    </source>
</evidence>
<evidence type="ECO:0000256" key="7">
    <source>
        <dbReference type="HAMAP-Rule" id="MF_01894"/>
    </source>
</evidence>
<keyword evidence="10" id="KW-1185">Reference proteome</keyword>
<dbReference type="Gene3D" id="1.20.1060.20">
    <property type="match status" value="1"/>
</dbReference>
<dbReference type="Proteomes" id="UP000198556">
    <property type="component" value="Unassembled WGS sequence"/>
</dbReference>
<dbReference type="GO" id="GO:0005694">
    <property type="term" value="C:chromosome"/>
    <property type="evidence" value="ECO:0007669"/>
    <property type="project" value="InterPro"/>
</dbReference>
<dbReference type="EMBL" id="FOGF01000054">
    <property type="protein sequence ID" value="SER45666.1"/>
    <property type="molecule type" value="Genomic_DNA"/>
</dbReference>
<dbReference type="GO" id="GO:0005524">
    <property type="term" value="F:ATP binding"/>
    <property type="evidence" value="ECO:0007669"/>
    <property type="project" value="UniProtKB-UniRule"/>
</dbReference>
<dbReference type="GO" id="GO:0006260">
    <property type="term" value="P:DNA replication"/>
    <property type="evidence" value="ECO:0007669"/>
    <property type="project" value="UniProtKB-UniRule"/>
</dbReference>
<feature type="coiled-coil region" evidence="7">
    <location>
        <begin position="332"/>
        <end position="359"/>
    </location>
</feature>
<dbReference type="InterPro" id="IPR003395">
    <property type="entry name" value="RecF/RecN/SMC_N"/>
</dbReference>
<reference evidence="9 10" key="1">
    <citation type="submission" date="2016-10" db="EMBL/GenBank/DDBJ databases">
        <authorList>
            <person name="de Groot N.N."/>
        </authorList>
    </citation>
    <scope>NUCLEOTIDE SEQUENCE [LARGE SCALE GENOMIC DNA]</scope>
    <source>
        <strain evidence="9 10">DSM 15827</strain>
    </source>
</reference>
<evidence type="ECO:0000256" key="3">
    <source>
        <dbReference type="ARBA" id="ARBA00022741"/>
    </source>
</evidence>
<dbReference type="PIRSF" id="PIRSF005719">
    <property type="entry name" value="SMC"/>
    <property type="match status" value="1"/>
</dbReference>
<dbReference type="OrthoDB" id="9808768at2"/>
<gene>
    <name evidence="7" type="primary">smc</name>
    <name evidence="9" type="ORF">SAMN05421767_1545</name>
</gene>
<dbReference type="InterPro" id="IPR024704">
    <property type="entry name" value="SMC"/>
</dbReference>